<comment type="subcellular location">
    <subcellularLocation>
        <location evidence="1">Cell membrane</location>
        <topology evidence="1">Multi-pass membrane protein</topology>
    </subcellularLocation>
</comment>
<dbReference type="Pfam" id="PF02653">
    <property type="entry name" value="BPD_transp_2"/>
    <property type="match status" value="1"/>
</dbReference>
<feature type="transmembrane region" description="Helical" evidence="7">
    <location>
        <begin position="73"/>
        <end position="93"/>
    </location>
</feature>
<organism evidence="8 9">
    <name type="scientific">Microbacterium pygmaeum</name>
    <dbReference type="NCBI Taxonomy" id="370764"/>
    <lineage>
        <taxon>Bacteria</taxon>
        <taxon>Bacillati</taxon>
        <taxon>Actinomycetota</taxon>
        <taxon>Actinomycetes</taxon>
        <taxon>Micrococcales</taxon>
        <taxon>Microbacteriaceae</taxon>
        <taxon>Microbacterium</taxon>
    </lineage>
</organism>
<feature type="region of interest" description="Disordered" evidence="6">
    <location>
        <begin position="1"/>
        <end position="20"/>
    </location>
</feature>
<feature type="transmembrane region" description="Helical" evidence="7">
    <location>
        <begin position="273"/>
        <end position="291"/>
    </location>
</feature>
<dbReference type="PANTHER" id="PTHR32196:SF63">
    <property type="entry name" value="INNER MEMBRANE ABC TRANSPORTER PERMEASE PROTEIN YJFF"/>
    <property type="match status" value="1"/>
</dbReference>
<dbReference type="GO" id="GO:0022857">
    <property type="term" value="F:transmembrane transporter activity"/>
    <property type="evidence" value="ECO:0007669"/>
    <property type="project" value="InterPro"/>
</dbReference>
<dbReference type="STRING" id="370764.SAMN04489810_0745"/>
<evidence type="ECO:0000313" key="8">
    <source>
        <dbReference type="EMBL" id="SDG60300.1"/>
    </source>
</evidence>
<feature type="transmembrane region" description="Helical" evidence="7">
    <location>
        <begin position="298"/>
        <end position="314"/>
    </location>
</feature>
<dbReference type="GO" id="GO:0005886">
    <property type="term" value="C:plasma membrane"/>
    <property type="evidence" value="ECO:0007669"/>
    <property type="project" value="UniProtKB-SubCell"/>
</dbReference>
<sequence>MTDQKNTTSPGRSAPEAVTSQTRAFPAIDTSGGAGVKVLIFLRNWGILVLWLLLVIIFAFWASPYFFTLANAALIANAAALTAIFAAAVGFGILSGALDLSIPGSATMAAVTGGLAISSGAPAWLGIILAIAVGVAVGAVNGILVQRGLNPLVVTIAMLTVLTGLAQVVSGGLPITGITELTWMGSTSYWGIPAPVIVVGLVYLVGWFYLTQTRSGVRVMAVGGNIDAVRRVGIRADRYRILGFILSGICAAIGGLLVMATTTQASPNPSVDLLFSAITAVALSGMPLTGGRGSLPRVLVGALIIATVASALIIRGIPPYWATIVTGVLLILALTFERVMSAAVAKRLAPPPTATLASAPAAVPAAATTTPKEA</sequence>
<feature type="transmembrane region" description="Helical" evidence="7">
    <location>
        <begin position="320"/>
        <end position="339"/>
    </location>
</feature>
<evidence type="ECO:0000256" key="4">
    <source>
        <dbReference type="ARBA" id="ARBA00022989"/>
    </source>
</evidence>
<dbReference type="OrthoDB" id="9808136at2"/>
<dbReference type="AlphaFoldDB" id="A0A1G7VN23"/>
<keyword evidence="4 7" id="KW-1133">Transmembrane helix</keyword>
<evidence type="ECO:0000256" key="3">
    <source>
        <dbReference type="ARBA" id="ARBA00022692"/>
    </source>
</evidence>
<feature type="transmembrane region" description="Helical" evidence="7">
    <location>
        <begin position="152"/>
        <end position="169"/>
    </location>
</feature>
<dbReference type="CDD" id="cd06579">
    <property type="entry name" value="TM_PBP1_transp_AraH_like"/>
    <property type="match status" value="1"/>
</dbReference>
<keyword evidence="2" id="KW-1003">Cell membrane</keyword>
<evidence type="ECO:0000256" key="1">
    <source>
        <dbReference type="ARBA" id="ARBA00004651"/>
    </source>
</evidence>
<gene>
    <name evidence="8" type="ORF">SAMN04489810_0745</name>
</gene>
<dbReference type="InterPro" id="IPR001851">
    <property type="entry name" value="ABC_transp_permease"/>
</dbReference>
<keyword evidence="3 7" id="KW-0812">Transmembrane</keyword>
<feature type="transmembrane region" description="Helical" evidence="7">
    <location>
        <begin position="123"/>
        <end position="145"/>
    </location>
</feature>
<dbReference type="Proteomes" id="UP000199009">
    <property type="component" value="Chromosome I"/>
</dbReference>
<evidence type="ECO:0000256" key="7">
    <source>
        <dbReference type="SAM" id="Phobius"/>
    </source>
</evidence>
<accession>A0A1G7VN23</accession>
<feature type="transmembrane region" description="Helical" evidence="7">
    <location>
        <begin position="189"/>
        <end position="210"/>
    </location>
</feature>
<keyword evidence="9" id="KW-1185">Reference proteome</keyword>
<protein>
    <submittedName>
        <fullName evidence="8">Monosaccharide ABC transporter membrane protein, CUT2 family</fullName>
    </submittedName>
</protein>
<feature type="compositionally biased region" description="Polar residues" evidence="6">
    <location>
        <begin position="1"/>
        <end position="11"/>
    </location>
</feature>
<keyword evidence="5 7" id="KW-0472">Membrane</keyword>
<dbReference type="EMBL" id="LT629692">
    <property type="protein sequence ID" value="SDG60300.1"/>
    <property type="molecule type" value="Genomic_DNA"/>
</dbReference>
<proteinExistence type="predicted"/>
<evidence type="ECO:0000313" key="9">
    <source>
        <dbReference type="Proteomes" id="UP000199009"/>
    </source>
</evidence>
<reference evidence="8 9" key="1">
    <citation type="submission" date="2016-10" db="EMBL/GenBank/DDBJ databases">
        <authorList>
            <person name="de Groot N.N."/>
        </authorList>
    </citation>
    <scope>NUCLEOTIDE SEQUENCE [LARGE SCALE GENOMIC DNA]</scope>
    <source>
        <strain evidence="8 9">DSM 23142</strain>
    </source>
</reference>
<feature type="transmembrane region" description="Helical" evidence="7">
    <location>
        <begin position="45"/>
        <end position="67"/>
    </location>
</feature>
<evidence type="ECO:0000256" key="5">
    <source>
        <dbReference type="ARBA" id="ARBA00023136"/>
    </source>
</evidence>
<feature type="transmembrane region" description="Helical" evidence="7">
    <location>
        <begin position="241"/>
        <end position="261"/>
    </location>
</feature>
<dbReference type="RefSeq" id="WP_091486532.1">
    <property type="nucleotide sequence ID" value="NZ_LT629692.1"/>
</dbReference>
<evidence type="ECO:0000256" key="2">
    <source>
        <dbReference type="ARBA" id="ARBA00022475"/>
    </source>
</evidence>
<name>A0A1G7VN23_9MICO</name>
<evidence type="ECO:0000256" key="6">
    <source>
        <dbReference type="SAM" id="MobiDB-lite"/>
    </source>
</evidence>
<dbReference type="PANTHER" id="PTHR32196">
    <property type="entry name" value="ABC TRANSPORTER PERMEASE PROTEIN YPHD-RELATED-RELATED"/>
    <property type="match status" value="1"/>
</dbReference>